<gene>
    <name evidence="2" type="ORF">CP968_21685</name>
    <name evidence="1" type="ORF">GCM10010371_69100</name>
</gene>
<organism evidence="2 3">
    <name type="scientific">Streptomyces subrutilus</name>
    <dbReference type="NCBI Taxonomy" id="36818"/>
    <lineage>
        <taxon>Bacteria</taxon>
        <taxon>Bacillati</taxon>
        <taxon>Actinomycetota</taxon>
        <taxon>Actinomycetes</taxon>
        <taxon>Kitasatosporales</taxon>
        <taxon>Streptomycetaceae</taxon>
        <taxon>Streptomyces</taxon>
    </lineage>
</organism>
<dbReference type="AlphaFoldDB" id="A0A5P2USS8"/>
<name>A0A5P2USS8_9ACTN</name>
<keyword evidence="3" id="KW-1185">Reference proteome</keyword>
<dbReference type="EMBL" id="CP023701">
    <property type="protein sequence ID" value="QEU80554.1"/>
    <property type="molecule type" value="Genomic_DNA"/>
</dbReference>
<reference evidence="1" key="1">
    <citation type="journal article" date="2014" name="Int. J. Syst. Evol. Microbiol.">
        <title>Complete genome sequence of Corynebacterium casei LMG S-19264T (=DSM 44701T), isolated from a smear-ripened cheese.</title>
        <authorList>
            <consortium name="US DOE Joint Genome Institute (JGI-PGF)"/>
            <person name="Walter F."/>
            <person name="Albersmeier A."/>
            <person name="Kalinowski J."/>
            <person name="Ruckert C."/>
        </authorList>
    </citation>
    <scope>NUCLEOTIDE SEQUENCE</scope>
    <source>
        <strain evidence="1">JCM 4834</strain>
    </source>
</reference>
<dbReference type="EMBL" id="BMVX01000057">
    <property type="protein sequence ID" value="GGZ99995.1"/>
    <property type="molecule type" value="Genomic_DNA"/>
</dbReference>
<evidence type="ECO:0000313" key="2">
    <source>
        <dbReference type="EMBL" id="QEU80554.1"/>
    </source>
</evidence>
<accession>A0A5P2USS8</accession>
<dbReference type="Proteomes" id="UP000634660">
    <property type="component" value="Unassembled WGS sequence"/>
</dbReference>
<dbReference type="Proteomes" id="UP000326831">
    <property type="component" value="Chromosome"/>
</dbReference>
<evidence type="ECO:0000313" key="3">
    <source>
        <dbReference type="Proteomes" id="UP000326831"/>
    </source>
</evidence>
<dbReference type="RefSeq" id="WP_150519571.1">
    <property type="nucleotide sequence ID" value="NZ_BMVX01000057.1"/>
</dbReference>
<reference evidence="1" key="3">
    <citation type="submission" date="2020-09" db="EMBL/GenBank/DDBJ databases">
        <authorList>
            <person name="Sun Q."/>
            <person name="Ohkuma M."/>
        </authorList>
    </citation>
    <scope>NUCLEOTIDE SEQUENCE</scope>
    <source>
        <strain evidence="1">JCM 4834</strain>
    </source>
</reference>
<sequence length="148" mass="15618">MWASLIAVAGTLLGSVTAFVLQQRSIRTDRAEVRAHEARAARLAALTALAAALADHRRAMWLREDLRLAGDTVAYEAARAESHATRSALTTPLVALALLAPELSERAEAAASATYALRGAPDRQSLSSLRSAAITAADDLVRCAVNQS</sequence>
<dbReference type="KEGG" id="ssub:CP968_21685"/>
<protein>
    <submittedName>
        <fullName evidence="2">Protein kilB</fullName>
    </submittedName>
</protein>
<evidence type="ECO:0000313" key="1">
    <source>
        <dbReference type="EMBL" id="GGZ99995.1"/>
    </source>
</evidence>
<proteinExistence type="predicted"/>
<reference evidence="2 3" key="2">
    <citation type="submission" date="2017-09" db="EMBL/GenBank/DDBJ databases">
        <authorList>
            <person name="Lee N."/>
            <person name="Cho B.-K."/>
        </authorList>
    </citation>
    <scope>NUCLEOTIDE SEQUENCE [LARGE SCALE GENOMIC DNA]</scope>
    <source>
        <strain evidence="2 3">ATCC 27467</strain>
    </source>
</reference>
<dbReference type="OrthoDB" id="4320274at2"/>